<dbReference type="FunCoup" id="A0A1D6MZR4">
    <property type="interactions" value="9"/>
</dbReference>
<reference evidence="2" key="1">
    <citation type="submission" date="2015-12" db="EMBL/GenBank/DDBJ databases">
        <title>Update maize B73 reference genome by single molecule sequencing technologies.</title>
        <authorList>
            <consortium name="Maize Genome Sequencing Project"/>
            <person name="Ware D."/>
        </authorList>
    </citation>
    <scope>NUCLEOTIDE SEQUENCE [LARGE SCALE GENOMIC DNA]</scope>
    <source>
        <tissue evidence="2">Seedling</tissue>
    </source>
</reference>
<evidence type="ECO:0000256" key="1">
    <source>
        <dbReference type="SAM" id="MobiDB-lite"/>
    </source>
</evidence>
<gene>
    <name evidence="2" type="ORF">ZEAMMB73_Zm00001d041925</name>
</gene>
<dbReference type="eggNOG" id="ENOG502R43N">
    <property type="taxonomic scope" value="Eukaryota"/>
</dbReference>
<dbReference type="PaxDb" id="4577-GRMZM2G172248_P01"/>
<dbReference type="OMA" id="KWIAYNE"/>
<dbReference type="PROSITE" id="PS50090">
    <property type="entry name" value="MYB_LIKE"/>
    <property type="match status" value="1"/>
</dbReference>
<keyword evidence="2" id="KW-0689">Ribosomal protein</keyword>
<accession>A0A1D6MZR4</accession>
<dbReference type="GO" id="GO:0005840">
    <property type="term" value="C:ribosome"/>
    <property type="evidence" value="ECO:0007669"/>
    <property type="project" value="UniProtKB-KW"/>
</dbReference>
<dbReference type="InterPro" id="IPR001005">
    <property type="entry name" value="SANT/Myb"/>
</dbReference>
<organism evidence="2">
    <name type="scientific">Zea mays</name>
    <name type="common">Maize</name>
    <dbReference type="NCBI Taxonomy" id="4577"/>
    <lineage>
        <taxon>Eukaryota</taxon>
        <taxon>Viridiplantae</taxon>
        <taxon>Streptophyta</taxon>
        <taxon>Embryophyta</taxon>
        <taxon>Tracheophyta</taxon>
        <taxon>Spermatophyta</taxon>
        <taxon>Magnoliopsida</taxon>
        <taxon>Liliopsida</taxon>
        <taxon>Poales</taxon>
        <taxon>Poaceae</taxon>
        <taxon>PACMAD clade</taxon>
        <taxon>Panicoideae</taxon>
        <taxon>Andropogonodae</taxon>
        <taxon>Andropogoneae</taxon>
        <taxon>Tripsacinae</taxon>
        <taxon>Zea</taxon>
    </lineage>
</organism>
<dbReference type="InParanoid" id="A0A1D6MZR4"/>
<dbReference type="SMR" id="A0A1D6MZR4"/>
<dbReference type="AlphaFoldDB" id="A0A1D6MZR4"/>
<dbReference type="PANTHER" id="PTHR45224">
    <property type="entry name" value="OS01G0527900 PROTEIN-RELATED"/>
    <property type="match status" value="1"/>
</dbReference>
<feature type="region of interest" description="Disordered" evidence="1">
    <location>
        <begin position="60"/>
        <end position="82"/>
    </location>
</feature>
<dbReference type="ExpressionAtlas" id="A0A1D6MZR4">
    <property type="expression patterns" value="baseline"/>
</dbReference>
<name>A0A1D6MZR4_MAIZE</name>
<protein>
    <submittedName>
        <fullName evidence="2">Ribosomal protein-like</fullName>
    </submittedName>
</protein>
<dbReference type="EMBL" id="CM007649">
    <property type="protein sequence ID" value="ONM34083.1"/>
    <property type="molecule type" value="Genomic_DNA"/>
</dbReference>
<keyword evidence="2" id="KW-0687">Ribonucleoprotein</keyword>
<evidence type="ECO:0000313" key="2">
    <source>
        <dbReference type="EMBL" id="ONM34083.1"/>
    </source>
</evidence>
<proteinExistence type="predicted"/>
<sequence length="388" mass="44690">MERNRKSVVVHTPFRRPSAADDTGPPLFHRSPAAQAGALLQIPSTGSPQGLILGRSLHQTAASQLPSPGGVQSSDAGIPSTESGQRVVAQYPLARFHGQNLEENAHFIGTTSRVSHVDIETDDGIEENRKGSRLIWKHDEDVRVMSAWLEHSLDPVRGNNKKSDKYWQDVADEYNLSTVANRVRTRSQVKERWHKINRWTHMFNDCWIKARRLFTSGYSYQMWIEKAQKFYEVDNNGSHFVHMEVWHMVRNQAKWIAYNEKSHNKRKVTENNTTLEEDGAEDFDLPRPMGQKAAKKLKSRAKVQNGVYANRLKIIEMQQRMSNDKIEVSRNTLQAAKDQKEAKVLEKETKMLETYTCLLKEDMSGMPEEVRFEHVILCLNYCIYHNIF</sequence>
<dbReference type="PANTHER" id="PTHR45224:SF16">
    <property type="entry name" value="OS01G0527900 PROTEIN"/>
    <property type="match status" value="1"/>
</dbReference>